<dbReference type="PROSITE" id="PS50283">
    <property type="entry name" value="NA_SOLUT_SYMP_3"/>
    <property type="match status" value="1"/>
</dbReference>
<feature type="transmembrane region" description="Helical" evidence="7">
    <location>
        <begin position="305"/>
        <end position="327"/>
    </location>
</feature>
<proteinExistence type="inferred from homology"/>
<keyword evidence="3 7" id="KW-0812">Transmembrane</keyword>
<feature type="transmembrane region" description="Helical" evidence="7">
    <location>
        <begin position="419"/>
        <end position="439"/>
    </location>
</feature>
<evidence type="ECO:0000256" key="4">
    <source>
        <dbReference type="ARBA" id="ARBA00022989"/>
    </source>
</evidence>
<evidence type="ECO:0000256" key="3">
    <source>
        <dbReference type="ARBA" id="ARBA00022692"/>
    </source>
</evidence>
<evidence type="ECO:0000256" key="1">
    <source>
        <dbReference type="ARBA" id="ARBA00004141"/>
    </source>
</evidence>
<name>A0A6J8B7G3_MYTCO</name>
<feature type="transmembrane region" description="Helical" evidence="7">
    <location>
        <begin position="199"/>
        <end position="218"/>
    </location>
</feature>
<keyword evidence="5 7" id="KW-0472">Membrane</keyword>
<dbReference type="Gene3D" id="1.20.1730.10">
    <property type="entry name" value="Sodium/glucose cotransporter"/>
    <property type="match status" value="1"/>
</dbReference>
<sequence length="440" mass="50319">MGVETKYMESAANYTMYNDTYYSCGLPRKDAMHMFRDPIKGDIPWTGALTGLSVLGMYNWCQDQVFIIFKLIFKGSTMPWNNILPFYEKRRKDKQQYVRKQKVEQHLIILSKAISARNEIACADPDKCYEYCGNKAGCSNIAYPLLVMRLMPAGLRGLMLAALLAALMSSLTSILNSACSIMTMDVWRQFRKHASQAELMIVGRVTVLILVGLSILWIPVLQEAQSGMFWFYMQSIRSYFVPPMCVLFLLALFWKRLTEQGAFWGLMLSLVIGVIWLALDFIYPAPRCGSGEENTRLSILKHVDFLHFASILTVLSTIFMVVISLLSEPRPDRKLHRVTWWTKDDTEDPDLSSDYEDDELVPEIKTKKSVDGTRSVIMAHCKAWICGTIDDSFKYTSPEERERLHQRMTSISEKSRPKIILNVFAIGVSILTVGLLIFFH</sequence>
<keyword evidence="9" id="KW-1185">Reference proteome</keyword>
<accession>A0A6J8B7G3</accession>
<dbReference type="EMBL" id="CACVKT020002750">
    <property type="protein sequence ID" value="CAC5379888.1"/>
    <property type="molecule type" value="Genomic_DNA"/>
</dbReference>
<dbReference type="AlphaFoldDB" id="A0A6J8B7G3"/>
<evidence type="ECO:0000256" key="7">
    <source>
        <dbReference type="SAM" id="Phobius"/>
    </source>
</evidence>
<reference evidence="8 9" key="1">
    <citation type="submission" date="2020-06" db="EMBL/GenBank/DDBJ databases">
        <authorList>
            <person name="Li R."/>
            <person name="Bekaert M."/>
        </authorList>
    </citation>
    <scope>NUCLEOTIDE SEQUENCE [LARGE SCALE GENOMIC DNA]</scope>
    <source>
        <strain evidence="9">wild</strain>
    </source>
</reference>
<dbReference type="Pfam" id="PF00474">
    <property type="entry name" value="SSF"/>
    <property type="match status" value="1"/>
</dbReference>
<protein>
    <submittedName>
        <fullName evidence="8">SLC5A9</fullName>
    </submittedName>
</protein>
<feature type="transmembrane region" description="Helical" evidence="7">
    <location>
        <begin position="158"/>
        <end position="178"/>
    </location>
</feature>
<evidence type="ECO:0000256" key="5">
    <source>
        <dbReference type="ARBA" id="ARBA00023136"/>
    </source>
</evidence>
<dbReference type="InterPro" id="IPR001734">
    <property type="entry name" value="Na/solute_symporter"/>
</dbReference>
<dbReference type="OrthoDB" id="6132759at2759"/>
<evidence type="ECO:0000313" key="9">
    <source>
        <dbReference type="Proteomes" id="UP000507470"/>
    </source>
</evidence>
<dbReference type="InterPro" id="IPR038377">
    <property type="entry name" value="Na/Glc_symporter_sf"/>
</dbReference>
<dbReference type="GO" id="GO:0005886">
    <property type="term" value="C:plasma membrane"/>
    <property type="evidence" value="ECO:0007669"/>
    <property type="project" value="TreeGrafter"/>
</dbReference>
<gene>
    <name evidence="8" type="ORF">MCOR_15893</name>
</gene>
<evidence type="ECO:0000256" key="6">
    <source>
        <dbReference type="RuleBase" id="RU362091"/>
    </source>
</evidence>
<organism evidence="8 9">
    <name type="scientific">Mytilus coruscus</name>
    <name type="common">Sea mussel</name>
    <dbReference type="NCBI Taxonomy" id="42192"/>
    <lineage>
        <taxon>Eukaryota</taxon>
        <taxon>Metazoa</taxon>
        <taxon>Spiralia</taxon>
        <taxon>Lophotrochozoa</taxon>
        <taxon>Mollusca</taxon>
        <taxon>Bivalvia</taxon>
        <taxon>Autobranchia</taxon>
        <taxon>Pteriomorphia</taxon>
        <taxon>Mytilida</taxon>
        <taxon>Mytiloidea</taxon>
        <taxon>Mytilidae</taxon>
        <taxon>Mytilinae</taxon>
        <taxon>Mytilus</taxon>
    </lineage>
</organism>
<dbReference type="PANTHER" id="PTHR11819">
    <property type="entry name" value="SOLUTE CARRIER FAMILY 5"/>
    <property type="match status" value="1"/>
</dbReference>
<dbReference type="GO" id="GO:0005412">
    <property type="term" value="F:D-glucose:sodium symporter activity"/>
    <property type="evidence" value="ECO:0007669"/>
    <property type="project" value="TreeGrafter"/>
</dbReference>
<dbReference type="Proteomes" id="UP000507470">
    <property type="component" value="Unassembled WGS sequence"/>
</dbReference>
<comment type="similarity">
    <text evidence="2 6">Belongs to the sodium:solute symporter (SSF) (TC 2.A.21) family.</text>
</comment>
<evidence type="ECO:0000256" key="2">
    <source>
        <dbReference type="ARBA" id="ARBA00006434"/>
    </source>
</evidence>
<feature type="transmembrane region" description="Helical" evidence="7">
    <location>
        <begin position="261"/>
        <end position="285"/>
    </location>
</feature>
<comment type="subcellular location">
    <subcellularLocation>
        <location evidence="1">Membrane</location>
        <topology evidence="1">Multi-pass membrane protein</topology>
    </subcellularLocation>
</comment>
<keyword evidence="4 7" id="KW-1133">Transmembrane helix</keyword>
<evidence type="ECO:0000313" key="8">
    <source>
        <dbReference type="EMBL" id="CAC5379888.1"/>
    </source>
</evidence>
<feature type="transmembrane region" description="Helical" evidence="7">
    <location>
        <begin position="238"/>
        <end position="254"/>
    </location>
</feature>
<dbReference type="PANTHER" id="PTHR11819:SF195">
    <property type="entry name" value="SODIUM_GLUCOSE COTRANSPORTER 4"/>
    <property type="match status" value="1"/>
</dbReference>